<dbReference type="AlphaFoldDB" id="A0A2A6F9T4"/>
<proteinExistence type="predicted"/>
<protein>
    <submittedName>
        <fullName evidence="1">Uncharacterized protein</fullName>
    </submittedName>
</protein>
<name>A0A2A6F9T4_9HYPH</name>
<reference evidence="1 2" key="1">
    <citation type="submission" date="2017-09" db="EMBL/GenBank/DDBJ databases">
        <title>Mesorhizobum sanjuanii sp. nov. isolated from nodules of Lotus tenuis in saline-alkaline lowlands of Flooding Pampa.</title>
        <authorList>
            <person name="Sannazzaro A.I."/>
            <person name="Torres Tejerizo G.A."/>
            <person name="Fontana F."/>
            <person name="Cumpa Velazquez L.M."/>
            <person name="Hansen L."/>
            <person name="Pistorio M."/>
            <person name="Estrella M.J."/>
        </authorList>
    </citation>
    <scope>NUCLEOTIDE SEQUENCE [LARGE SCALE GENOMIC DNA]</scope>
    <source>
        <strain evidence="1 2">BSA136</strain>
    </source>
</reference>
<organism evidence="1 2">
    <name type="scientific">Mesorhizobium sanjuanii</name>
    <dbReference type="NCBI Taxonomy" id="2037900"/>
    <lineage>
        <taxon>Bacteria</taxon>
        <taxon>Pseudomonadati</taxon>
        <taxon>Pseudomonadota</taxon>
        <taxon>Alphaproteobacteria</taxon>
        <taxon>Hyphomicrobiales</taxon>
        <taxon>Phyllobacteriaceae</taxon>
        <taxon>Mesorhizobium</taxon>
    </lineage>
</organism>
<accession>A0A2A6F9T4</accession>
<comment type="caution">
    <text evidence="1">The sequence shown here is derived from an EMBL/GenBank/DDBJ whole genome shotgun (WGS) entry which is preliminary data.</text>
</comment>
<dbReference type="Proteomes" id="UP000219182">
    <property type="component" value="Unassembled WGS sequence"/>
</dbReference>
<keyword evidence="2" id="KW-1185">Reference proteome</keyword>
<dbReference type="RefSeq" id="WP_097576301.1">
    <property type="nucleotide sequence ID" value="NZ_NWQG01000186.1"/>
</dbReference>
<gene>
    <name evidence="1" type="ORF">CN311_24780</name>
</gene>
<evidence type="ECO:0000313" key="2">
    <source>
        <dbReference type="Proteomes" id="UP000219182"/>
    </source>
</evidence>
<sequence length="62" mass="7298">MTCRTFARISLFDFDVLREAFRNSVLDLRIAEAGWEDHDRMLVETLADEEPEDDLMPRIIGR</sequence>
<dbReference type="EMBL" id="NWQG01000186">
    <property type="protein sequence ID" value="PDQ18436.1"/>
    <property type="molecule type" value="Genomic_DNA"/>
</dbReference>
<evidence type="ECO:0000313" key="1">
    <source>
        <dbReference type="EMBL" id="PDQ18436.1"/>
    </source>
</evidence>